<evidence type="ECO:0000313" key="2">
    <source>
        <dbReference type="EMBL" id="TDH71477.1"/>
    </source>
</evidence>
<keyword evidence="1" id="KW-0732">Signal</keyword>
<feature type="signal peptide" evidence="1">
    <location>
        <begin position="1"/>
        <end position="25"/>
    </location>
</feature>
<dbReference type="KEGG" id="blac:94346262"/>
<dbReference type="PROSITE" id="PS51257">
    <property type="entry name" value="PROKAR_LIPOPROTEIN"/>
    <property type="match status" value="1"/>
</dbReference>
<dbReference type="GeneID" id="94346262"/>
<evidence type="ECO:0008006" key="4">
    <source>
        <dbReference type="Google" id="ProtNLM"/>
    </source>
</evidence>
<reference evidence="2 3" key="1">
    <citation type="journal article" date="2021" name="Genome Biol.">
        <title>AFLAP: assembly-free linkage analysis pipeline using k-mers from genome sequencing data.</title>
        <authorList>
            <person name="Fletcher K."/>
            <person name="Zhang L."/>
            <person name="Gil J."/>
            <person name="Han R."/>
            <person name="Cavanaugh K."/>
            <person name="Michelmore R."/>
        </authorList>
    </citation>
    <scope>NUCLEOTIDE SEQUENCE [LARGE SCALE GENOMIC DNA]</scope>
    <source>
        <strain evidence="2 3">SF5</strain>
    </source>
</reference>
<proteinExistence type="predicted"/>
<dbReference type="EMBL" id="SHOA02000015">
    <property type="protein sequence ID" value="TDH71477.1"/>
    <property type="molecule type" value="Genomic_DNA"/>
</dbReference>
<keyword evidence="3" id="KW-1185">Reference proteome</keyword>
<comment type="caution">
    <text evidence="2">The sequence shown here is derived from an EMBL/GenBank/DDBJ whole genome shotgun (WGS) entry which is preliminary data.</text>
</comment>
<accession>A0A976IGU9</accession>
<organism evidence="2 3">
    <name type="scientific">Bremia lactucae</name>
    <name type="common">Lettuce downy mildew</name>
    <dbReference type="NCBI Taxonomy" id="4779"/>
    <lineage>
        <taxon>Eukaryota</taxon>
        <taxon>Sar</taxon>
        <taxon>Stramenopiles</taxon>
        <taxon>Oomycota</taxon>
        <taxon>Peronosporomycetes</taxon>
        <taxon>Peronosporales</taxon>
        <taxon>Peronosporaceae</taxon>
        <taxon>Bremia</taxon>
    </lineage>
</organism>
<evidence type="ECO:0000313" key="3">
    <source>
        <dbReference type="Proteomes" id="UP000294530"/>
    </source>
</evidence>
<protein>
    <recommendedName>
        <fullName evidence="4">Secreted RxLR effector</fullName>
    </recommendedName>
</protein>
<dbReference type="RefSeq" id="XP_067820976.1">
    <property type="nucleotide sequence ID" value="XM_067960591.1"/>
</dbReference>
<evidence type="ECO:0000256" key="1">
    <source>
        <dbReference type="SAM" id="SignalP"/>
    </source>
</evidence>
<dbReference type="Proteomes" id="UP000294530">
    <property type="component" value="Unassembled WGS sequence"/>
</dbReference>
<gene>
    <name evidence="2" type="ORF">CCR75_002494</name>
</gene>
<feature type="chain" id="PRO_5036962698" description="Secreted RxLR effector" evidence="1">
    <location>
        <begin position="26"/>
        <end position="454"/>
    </location>
</feature>
<sequence>MTRKHKRLASLCCLVLLSCYHIAICVQNVALTEAPVLSKSRRLRSGVGLEERVVPTSEGLTNSFGTLSQGLTHFFRTLTPRMKDYVASWKWIIKYFPHLHVRFAKDKVAAAARVFPDDLANSMTKNLFEVNAFIEWDKLIRRSIKRTTEEVDAIITAALVAKFGNARAIQLFTEATFEAGSVNAKWLPLLHNHYVQAKADLYELFKDILKIKNLNGVDQKSVEFFIKVGSVKQNNEDDAFEVMNRVLIENEEVLVDMHKLGGDVAAYRDKWHLLKFAYYTIVFDSIPNADAIPIKRLKNLADKRKYGSNTAASWIADSYAQSAEGFNVLRIAKQTLQKEDGLNSIFDKAFAKKILKQIGLKWDRNNYDIGNVLKHFVAEKGIADNFLQSPEGLAVLHAVTASMEVKAKGTEEVVLVFRKAFGDDLVAKMIRNADQKDLNLVKFKSVFEKMVVVA</sequence>
<dbReference type="AlphaFoldDB" id="A0A976IGU9"/>
<name>A0A976IGU9_BRELC</name>